<dbReference type="GO" id="GO:0003700">
    <property type="term" value="F:DNA-binding transcription factor activity"/>
    <property type="evidence" value="ECO:0007669"/>
    <property type="project" value="InterPro"/>
</dbReference>
<comment type="caution">
    <text evidence="5">The sequence shown here is derived from an EMBL/GenBank/DDBJ whole genome shotgun (WGS) entry which is preliminary data.</text>
</comment>
<dbReference type="PANTHER" id="PTHR30204">
    <property type="entry name" value="REDOX-CYCLING DRUG-SENSING TRANSCRIPTIONAL ACTIVATOR SOXR"/>
    <property type="match status" value="1"/>
</dbReference>
<sequence>MSGRGLTIGRLAESAGVNLETVRYYERIGLMPEPGRTPGGHRSYEPEHRQRLRFIRRSRELGFGLDAIRRLIALSESGVETCREVRDMAQDHITSVDAKIADLQRLRRVLRQAVADCSDGVAVRCPVIEELGS</sequence>
<evidence type="ECO:0000259" key="4">
    <source>
        <dbReference type="PROSITE" id="PS50937"/>
    </source>
</evidence>
<dbReference type="GO" id="GO:0003677">
    <property type="term" value="F:DNA binding"/>
    <property type="evidence" value="ECO:0007669"/>
    <property type="project" value="UniProtKB-KW"/>
</dbReference>
<dbReference type="SUPFAM" id="SSF46955">
    <property type="entry name" value="Putative DNA-binding domain"/>
    <property type="match status" value="1"/>
</dbReference>
<dbReference type="Pfam" id="PF09278">
    <property type="entry name" value="MerR-DNA-bind"/>
    <property type="match status" value="1"/>
</dbReference>
<accession>A0A258HPC4</accession>
<reference evidence="5 6" key="1">
    <citation type="submission" date="2017-03" db="EMBL/GenBank/DDBJ databases">
        <title>Lifting the veil on microbial sulfur biogeochemistry in mining wastewaters.</title>
        <authorList>
            <person name="Kantor R.S."/>
            <person name="Colenbrander Nelson T."/>
            <person name="Marshall S."/>
            <person name="Bennett D."/>
            <person name="Apte S."/>
            <person name="Camacho D."/>
            <person name="Thomas B.C."/>
            <person name="Warren L.A."/>
            <person name="Banfield J.F."/>
        </authorList>
    </citation>
    <scope>NUCLEOTIDE SEQUENCE [LARGE SCALE GENOMIC DNA]</scope>
    <source>
        <strain evidence="5">32-68-21</strain>
    </source>
</reference>
<dbReference type="EMBL" id="NCEQ01000002">
    <property type="protein sequence ID" value="OYX58639.1"/>
    <property type="molecule type" value="Genomic_DNA"/>
</dbReference>
<evidence type="ECO:0000313" key="5">
    <source>
        <dbReference type="EMBL" id="OYX58639.1"/>
    </source>
</evidence>
<evidence type="ECO:0000256" key="3">
    <source>
        <dbReference type="ARBA" id="ARBA00023163"/>
    </source>
</evidence>
<dbReference type="InterPro" id="IPR015358">
    <property type="entry name" value="Tscrpt_reg_MerR_DNA-bd"/>
</dbReference>
<name>A0A258HPC4_9CAUL</name>
<dbReference type="AlphaFoldDB" id="A0A258HPC4"/>
<dbReference type="Proteomes" id="UP000216147">
    <property type="component" value="Unassembled WGS sequence"/>
</dbReference>
<evidence type="ECO:0000256" key="1">
    <source>
        <dbReference type="ARBA" id="ARBA00023015"/>
    </source>
</evidence>
<protein>
    <submittedName>
        <fullName evidence="5">Transcriptional regulator</fullName>
    </submittedName>
</protein>
<dbReference type="CDD" id="cd04785">
    <property type="entry name" value="HTH_CadR-PbrR-like"/>
    <property type="match status" value="1"/>
</dbReference>
<keyword evidence="3" id="KW-0804">Transcription</keyword>
<keyword evidence="2" id="KW-0238">DNA-binding</keyword>
<proteinExistence type="predicted"/>
<dbReference type="SMART" id="SM00422">
    <property type="entry name" value="HTH_MERR"/>
    <property type="match status" value="1"/>
</dbReference>
<dbReference type="Gene3D" id="1.10.1660.10">
    <property type="match status" value="1"/>
</dbReference>
<dbReference type="PROSITE" id="PS50937">
    <property type="entry name" value="HTH_MERR_2"/>
    <property type="match status" value="1"/>
</dbReference>
<feature type="domain" description="HTH merR-type" evidence="4">
    <location>
        <begin position="5"/>
        <end position="74"/>
    </location>
</feature>
<organism evidence="5 6">
    <name type="scientific">Brevundimonas subvibrioides</name>
    <dbReference type="NCBI Taxonomy" id="74313"/>
    <lineage>
        <taxon>Bacteria</taxon>
        <taxon>Pseudomonadati</taxon>
        <taxon>Pseudomonadota</taxon>
        <taxon>Alphaproteobacteria</taxon>
        <taxon>Caulobacterales</taxon>
        <taxon>Caulobacteraceae</taxon>
        <taxon>Brevundimonas</taxon>
    </lineage>
</organism>
<keyword evidence="1" id="KW-0805">Transcription regulation</keyword>
<dbReference type="Pfam" id="PF00376">
    <property type="entry name" value="MerR"/>
    <property type="match status" value="1"/>
</dbReference>
<dbReference type="PROSITE" id="PS00552">
    <property type="entry name" value="HTH_MERR_1"/>
    <property type="match status" value="1"/>
</dbReference>
<gene>
    <name evidence="5" type="ORF">B7Y86_02855</name>
</gene>
<evidence type="ECO:0000256" key="2">
    <source>
        <dbReference type="ARBA" id="ARBA00023125"/>
    </source>
</evidence>
<dbReference type="InterPro" id="IPR009061">
    <property type="entry name" value="DNA-bd_dom_put_sf"/>
</dbReference>
<evidence type="ECO:0000313" key="6">
    <source>
        <dbReference type="Proteomes" id="UP000216147"/>
    </source>
</evidence>
<dbReference type="InterPro" id="IPR000551">
    <property type="entry name" value="MerR-type_HTH_dom"/>
</dbReference>
<dbReference type="PRINTS" id="PR00040">
    <property type="entry name" value="HTHMERR"/>
</dbReference>
<dbReference type="InterPro" id="IPR047057">
    <property type="entry name" value="MerR_fam"/>
</dbReference>
<dbReference type="PANTHER" id="PTHR30204:SF92">
    <property type="entry name" value="HTH-TYPE TRANSCRIPTIONAL REGULATOR ZNTR"/>
    <property type="match status" value="1"/>
</dbReference>